<name>A0A0W1RJM1_9EURY</name>
<dbReference type="AlphaFoldDB" id="A0A0W1RJM1"/>
<keyword evidence="4 5" id="KW-0472">Membrane</keyword>
<feature type="transmembrane region" description="Helical" evidence="5">
    <location>
        <begin position="53"/>
        <end position="76"/>
    </location>
</feature>
<feature type="transmembrane region" description="Helical" evidence="5">
    <location>
        <begin position="245"/>
        <end position="263"/>
    </location>
</feature>
<dbReference type="PANTHER" id="PTHR10361">
    <property type="entry name" value="SODIUM-BILE ACID COTRANSPORTER"/>
    <property type="match status" value="1"/>
</dbReference>
<organism evidence="6 7">
    <name type="scientific">Haloferax profundi</name>
    <dbReference type="NCBI Taxonomy" id="1544718"/>
    <lineage>
        <taxon>Archaea</taxon>
        <taxon>Methanobacteriati</taxon>
        <taxon>Methanobacteriota</taxon>
        <taxon>Stenosarchaea group</taxon>
        <taxon>Halobacteria</taxon>
        <taxon>Halobacteriales</taxon>
        <taxon>Haloferacaceae</taxon>
        <taxon>Haloferax</taxon>
    </lineage>
</organism>
<evidence type="ECO:0000256" key="5">
    <source>
        <dbReference type="SAM" id="Phobius"/>
    </source>
</evidence>
<comment type="subcellular location">
    <subcellularLocation>
        <location evidence="1">Membrane</location>
        <topology evidence="1">Multi-pass membrane protein</topology>
    </subcellularLocation>
</comment>
<feature type="transmembrane region" description="Helical" evidence="5">
    <location>
        <begin position="22"/>
        <end position="41"/>
    </location>
</feature>
<dbReference type="InterPro" id="IPR004710">
    <property type="entry name" value="Bilac:Na_transpt"/>
</dbReference>
<feature type="transmembrane region" description="Helical" evidence="5">
    <location>
        <begin position="82"/>
        <end position="104"/>
    </location>
</feature>
<comment type="caution">
    <text evidence="6">The sequence shown here is derived from an EMBL/GenBank/DDBJ whole genome shotgun (WGS) entry which is preliminary data.</text>
</comment>
<feature type="transmembrane region" description="Helical" evidence="5">
    <location>
        <begin position="149"/>
        <end position="170"/>
    </location>
</feature>
<feature type="transmembrane region" description="Helical" evidence="5">
    <location>
        <begin position="208"/>
        <end position="233"/>
    </location>
</feature>
<keyword evidence="3 5" id="KW-1133">Transmembrane helix</keyword>
<sequence>MPSISLGGFDGYEPLLTNLKDVAVVVFLAGTMVAMGSRLSPGDVTKITREYNLVARWFLANMLAVPVFAMLLGVVFSLSRPVLLSLLLVSVAPGAPFIPTLAALSGEDSHEATRLTASLTVVAALSVPLLTAGALLFLRVEGTFVPWRFLVPLVLVLVAPLLIGGALRAVAPTVAGRLVRPLELVAQVTLLSVLVLIVVLSPGETIRVFARLVGTGTLLVFVVFIFGTIAIGWLVGGPTSNSRRILALGTAGRNVGIALFIAASAFEGENADSEILAFTILMLAVSVLVAWYWRRKSDSEATSPPSDTEGISGEV</sequence>
<dbReference type="Pfam" id="PF01758">
    <property type="entry name" value="SBF"/>
    <property type="match status" value="1"/>
</dbReference>
<evidence type="ECO:0000256" key="2">
    <source>
        <dbReference type="ARBA" id="ARBA00022692"/>
    </source>
</evidence>
<protein>
    <submittedName>
        <fullName evidence="6">Uncharacterized protein</fullName>
    </submittedName>
</protein>
<keyword evidence="7" id="KW-1185">Reference proteome</keyword>
<feature type="transmembrane region" description="Helical" evidence="5">
    <location>
        <begin position="182"/>
        <end position="202"/>
    </location>
</feature>
<evidence type="ECO:0000313" key="7">
    <source>
        <dbReference type="Proteomes" id="UP000053157"/>
    </source>
</evidence>
<gene>
    <name evidence="6" type="ORF">AUR66_19450</name>
</gene>
<dbReference type="InterPro" id="IPR038770">
    <property type="entry name" value="Na+/solute_symporter_sf"/>
</dbReference>
<dbReference type="Proteomes" id="UP000053157">
    <property type="component" value="Unassembled WGS sequence"/>
</dbReference>
<feature type="transmembrane region" description="Helical" evidence="5">
    <location>
        <begin position="275"/>
        <end position="293"/>
    </location>
</feature>
<evidence type="ECO:0000256" key="1">
    <source>
        <dbReference type="ARBA" id="ARBA00004141"/>
    </source>
</evidence>
<dbReference type="GO" id="GO:0016020">
    <property type="term" value="C:membrane"/>
    <property type="evidence" value="ECO:0007669"/>
    <property type="project" value="UniProtKB-SubCell"/>
</dbReference>
<keyword evidence="2 5" id="KW-0812">Transmembrane</keyword>
<evidence type="ECO:0000256" key="4">
    <source>
        <dbReference type="ARBA" id="ARBA00023136"/>
    </source>
</evidence>
<dbReference type="InterPro" id="IPR002657">
    <property type="entry name" value="BilAc:Na_symport/Acr3"/>
</dbReference>
<reference evidence="6 7" key="1">
    <citation type="submission" date="2015-12" db="EMBL/GenBank/DDBJ databases">
        <title>Haloferax profundi sp. nov. isolated from the Discovery deep brine-seawater interface in the Red Sea.</title>
        <authorList>
            <person name="Zhang G."/>
            <person name="Stingl U."/>
            <person name="Rashid M."/>
        </authorList>
    </citation>
    <scope>NUCLEOTIDE SEQUENCE [LARGE SCALE GENOMIC DNA]</scope>
    <source>
        <strain evidence="6 7">SB29</strain>
    </source>
</reference>
<dbReference type="Gene3D" id="1.20.1530.20">
    <property type="match status" value="1"/>
</dbReference>
<dbReference type="PANTHER" id="PTHR10361:SF28">
    <property type="entry name" value="P3 PROTEIN-RELATED"/>
    <property type="match status" value="1"/>
</dbReference>
<dbReference type="EMBL" id="LOPV01000597">
    <property type="protein sequence ID" value="KTG13389.1"/>
    <property type="molecule type" value="Genomic_DNA"/>
</dbReference>
<evidence type="ECO:0000313" key="6">
    <source>
        <dbReference type="EMBL" id="KTG13389.1"/>
    </source>
</evidence>
<feature type="transmembrane region" description="Helical" evidence="5">
    <location>
        <begin position="116"/>
        <end position="137"/>
    </location>
</feature>
<proteinExistence type="predicted"/>
<evidence type="ECO:0000256" key="3">
    <source>
        <dbReference type="ARBA" id="ARBA00022989"/>
    </source>
</evidence>
<accession>A0A0W1RJM1</accession>